<dbReference type="GO" id="GO:0000118">
    <property type="term" value="C:histone deacetylase complex"/>
    <property type="evidence" value="ECO:0007669"/>
    <property type="project" value="TreeGrafter"/>
</dbReference>
<dbReference type="GeneID" id="94337036"/>
<sequence length="1373" mass="155527">MDETYVVAKPLRRFSSACKLISCEGVQSYVTVTQPPVRKLSASMQRCILKNDMEGLKLLLSNCKRDCINDYDHFGRTPFHVALQLANPRALYLLLYYPLIHPSKIFATLDWTDILDALAGNNAPDGVFNPHSYKSMGDACTEIDQEYEYGNESDTNAQLSQHEEEGNDNTGVNQTQSCFKIGNLLLNHWKTNPEAYTRSIFSVEGDAAIYGCGLKHVEELYEEHYKYLIGKEHYLERIAREYTAKYSKLYIRHPCNVHLINIVPNAKSKGKVNGTDGEAVNSKKKSESINENTHSTIPTKHSLLKSQLPLETVDVMATFDKTAPLHLLFSNINIPSYRDNIMACFQILLHYFGQATRAFSTILQTEFAYSQLQRPLSVVTTDASTATLVEGSFALNNQPLDMSDAGMSPKQPKRVRFDMGDGQEPEELSWVNSTLCNPHDESNDLYENRKKQMIVGLYDCNKDDVDPESGLHMLKTSQLLGPRSININTDPKAAALHATILESVNWLRPNVSWEAFMSPRDFSRSTILHKLSSSRDLCLIRLALVCGFSPLSVNESGSLPVHISVDVKDVECFLELLHVTFEALFKQHLIRLRQEYMVDNARTFKDPLSDPQELKLQFDKFMNRISPVDSFDEESNETYTSVFFYPKITNPSNDLILELVLLTEQLVYRCIKSQSWKCLKALLNYNDGISCRLLKSQIYMHKFLTFSNAMGCMTDFMRIVNLNRNRWGTFDVSNLDMNLNSNEPGPKQKPQCYSGYGIPNGPLKKSATTLSKPIVIKTPTDELEISSPIRNIIYASPKREGGMRKTWIITHPTCLHHLALPEPTDAPNKRHRLVVTYPENPTRLEVIISNNNGILRSDILENVKLLHSPPPASLADVLRVHDWGYVNKLLNQVQVAQRRWVANSYWPILADGDTPVTPHSWSAALYAAGSVIAAVDAVCTGACKNAFCAVRPPGHHLGTWGGAHSPTFEDEDFAAGSQGFCLINNVAIGAAYAKYTYAPRGIRRVAIIDFDVHHGNGTEQIIRNIGPKPIKCAARSPSNGLQHNVYTTWMGWRDANDKEEVFFASIHAYDGVFYPGTGKPCVQYDNPTQPRIINVALPQGTSSEEFKYEFETKICPYLFHFEPDLIFISAGFDGHYRDSVSFGFTRYTERDFFHITQQIVTIANSVCDGRVVSVLEGGYNTRLDTQSPFARCVFEHAAALASTSPDYKYPFMYGQDTIEFLLAPVAAAEPQTESTTHSDDPIVKKEMQCTSMLSALDHHISSTDKTRANQLYYNMNVHSNILYFEGNCWFNWFSRHFMKLYYPHFSHSHLVNQDLAIEEDILQSHHQSLRQRMRHLAREKRWLYKVRLGVVDAQIRVLEALGQYMHKNKEFSY</sequence>
<dbReference type="SUPFAM" id="SSF52768">
    <property type="entry name" value="Arginase/deacetylase"/>
    <property type="match status" value="1"/>
</dbReference>
<dbReference type="EMBL" id="JALLKP010000003">
    <property type="protein sequence ID" value="KAK2196139.1"/>
    <property type="molecule type" value="Genomic_DNA"/>
</dbReference>
<dbReference type="InterPro" id="IPR037138">
    <property type="entry name" value="His_deacetylse_dom_sf"/>
</dbReference>
<keyword evidence="4" id="KW-1185">Reference proteome</keyword>
<dbReference type="KEGG" id="bdw:94337036"/>
<dbReference type="CDD" id="cd11599">
    <property type="entry name" value="HDAC_classII_2"/>
    <property type="match status" value="1"/>
</dbReference>
<dbReference type="GO" id="GO:0040029">
    <property type="term" value="P:epigenetic regulation of gene expression"/>
    <property type="evidence" value="ECO:0007669"/>
    <property type="project" value="TreeGrafter"/>
</dbReference>
<feature type="region of interest" description="Disordered" evidence="1">
    <location>
        <begin position="151"/>
        <end position="171"/>
    </location>
</feature>
<gene>
    <name evidence="3" type="ORF">BdWA1_002739</name>
</gene>
<evidence type="ECO:0000259" key="2">
    <source>
        <dbReference type="Pfam" id="PF00850"/>
    </source>
</evidence>
<dbReference type="GO" id="GO:0004407">
    <property type="term" value="F:histone deacetylase activity"/>
    <property type="evidence" value="ECO:0007669"/>
    <property type="project" value="TreeGrafter"/>
</dbReference>
<proteinExistence type="predicted"/>
<name>A0AAD9PJS4_9APIC</name>
<reference evidence="3" key="1">
    <citation type="journal article" date="2023" name="Nat. Microbiol.">
        <title>Babesia duncani multi-omics identifies virulence factors and drug targets.</title>
        <authorList>
            <person name="Singh P."/>
            <person name="Lonardi S."/>
            <person name="Liang Q."/>
            <person name="Vydyam P."/>
            <person name="Khabirova E."/>
            <person name="Fang T."/>
            <person name="Gihaz S."/>
            <person name="Thekkiniath J."/>
            <person name="Munshi M."/>
            <person name="Abel S."/>
            <person name="Ciampossin L."/>
            <person name="Batugedara G."/>
            <person name="Gupta M."/>
            <person name="Lu X.M."/>
            <person name="Lenz T."/>
            <person name="Chakravarty S."/>
            <person name="Cornillot E."/>
            <person name="Hu Y."/>
            <person name="Ma W."/>
            <person name="Gonzalez L.M."/>
            <person name="Sanchez S."/>
            <person name="Estrada K."/>
            <person name="Sanchez-Flores A."/>
            <person name="Montero E."/>
            <person name="Harb O.S."/>
            <person name="Le Roch K.G."/>
            <person name="Mamoun C.B."/>
        </authorList>
    </citation>
    <scope>NUCLEOTIDE SEQUENCE</scope>
    <source>
        <strain evidence="3">WA1</strain>
    </source>
</reference>
<comment type="caution">
    <text evidence="3">The sequence shown here is derived from an EMBL/GenBank/DDBJ whole genome shotgun (WGS) entry which is preliminary data.</text>
</comment>
<dbReference type="GO" id="GO:0005737">
    <property type="term" value="C:cytoplasm"/>
    <property type="evidence" value="ECO:0007669"/>
    <property type="project" value="TreeGrafter"/>
</dbReference>
<dbReference type="SUPFAM" id="SSF48403">
    <property type="entry name" value="Ankyrin repeat"/>
    <property type="match status" value="1"/>
</dbReference>
<evidence type="ECO:0000256" key="1">
    <source>
        <dbReference type="SAM" id="MobiDB-lite"/>
    </source>
</evidence>
<dbReference type="Gene3D" id="3.40.800.20">
    <property type="entry name" value="Histone deacetylase domain"/>
    <property type="match status" value="1"/>
</dbReference>
<evidence type="ECO:0000313" key="3">
    <source>
        <dbReference type="EMBL" id="KAK2196139.1"/>
    </source>
</evidence>
<dbReference type="PANTHER" id="PTHR10625:SF26">
    <property type="entry name" value="HISTONE DEACETYLASE DOMAIN-CONTAINING PROTEIN"/>
    <property type="match status" value="1"/>
</dbReference>
<feature type="domain" description="Histone deacetylase" evidence="2">
    <location>
        <begin position="838"/>
        <end position="1182"/>
    </location>
</feature>
<feature type="region of interest" description="Disordered" evidence="1">
    <location>
        <begin position="271"/>
        <end position="294"/>
    </location>
</feature>
<dbReference type="RefSeq" id="XP_067802981.1">
    <property type="nucleotide sequence ID" value="XM_067947759.1"/>
</dbReference>
<dbReference type="InterPro" id="IPR036770">
    <property type="entry name" value="Ankyrin_rpt-contain_sf"/>
</dbReference>
<dbReference type="Proteomes" id="UP001214638">
    <property type="component" value="Unassembled WGS sequence"/>
</dbReference>
<dbReference type="Pfam" id="PF00850">
    <property type="entry name" value="Hist_deacetyl"/>
    <property type="match status" value="1"/>
</dbReference>
<protein>
    <submittedName>
        <fullName evidence="3">Bifunctional Ureohydrolase domain superfamily/Histone deacetylase domain superfamily/Histone deacetylase domain/Ankyrin repeat-containing domain superfamily</fullName>
    </submittedName>
</protein>
<dbReference type="PANTHER" id="PTHR10625">
    <property type="entry name" value="HISTONE DEACETYLASE HDAC1-RELATED"/>
    <property type="match status" value="1"/>
</dbReference>
<organism evidence="3 4">
    <name type="scientific">Babesia duncani</name>
    <dbReference type="NCBI Taxonomy" id="323732"/>
    <lineage>
        <taxon>Eukaryota</taxon>
        <taxon>Sar</taxon>
        <taxon>Alveolata</taxon>
        <taxon>Apicomplexa</taxon>
        <taxon>Aconoidasida</taxon>
        <taxon>Piroplasmida</taxon>
        <taxon>Babesiidae</taxon>
        <taxon>Babesia</taxon>
    </lineage>
</organism>
<dbReference type="InterPro" id="IPR023696">
    <property type="entry name" value="Ureohydrolase_dom_sf"/>
</dbReference>
<evidence type="ECO:0000313" key="4">
    <source>
        <dbReference type="Proteomes" id="UP001214638"/>
    </source>
</evidence>
<dbReference type="InterPro" id="IPR023801">
    <property type="entry name" value="His_deacetylse_dom"/>
</dbReference>
<accession>A0AAD9PJS4</accession>